<dbReference type="EMBL" id="WEGK01000002">
    <property type="protein sequence ID" value="MQY17842.1"/>
    <property type="molecule type" value="Genomic_DNA"/>
</dbReference>
<dbReference type="Gene3D" id="3.50.50.60">
    <property type="entry name" value="FAD/NAD(P)-binding domain"/>
    <property type="match status" value="1"/>
</dbReference>
<dbReference type="InterPro" id="IPR036188">
    <property type="entry name" value="FAD/NAD-bd_sf"/>
</dbReference>
<evidence type="ECO:0000313" key="2">
    <source>
        <dbReference type="EMBL" id="MQY17842.1"/>
    </source>
</evidence>
<dbReference type="Pfam" id="PF01494">
    <property type="entry name" value="FAD_binding_3"/>
    <property type="match status" value="1"/>
</dbReference>
<sequence>MSRNVLISGAGVAGSTLAYWLARQGFTVTVVERADGQRSSGNPVDVRGPALAVVERMGITDRLRDAATAVHRLVFLDAAGREQASMNINAPQGSSGKRDIEIARADLAAILLDAARDNAEIRWGDSITGLTQRADGVEVTFEHGAPGRFDLVVGADGLHSTVRRLAFGPEREFVHYKGMLVATLAVDRTLAGADAVAMYNAPGLSFSVHPARGIPLGGFFFRHAAVPGIDRRDLAAHKRLIIDTYTGRLGVFEEFLDQLAAAEDIYFDAVSQVRLPSWTTGRITLIGDAASSLSLFGDGSTLAISAAHTLAEELAATTDLAAALHRYERRHRTLVKPKQRGFTFASQLLIPASHTAITLRNTAVRTFAH</sequence>
<reference evidence="2 3" key="1">
    <citation type="submission" date="2019-10" db="EMBL/GenBank/DDBJ databases">
        <title>Nocardia macrotermitis sp. nov. and Nocardia aurantia sp. nov., isolated from the gut of fungus growing-termite Macrotermes natalensis.</title>
        <authorList>
            <person name="Benndorf R."/>
            <person name="Schwitalla J."/>
            <person name="Martin K."/>
            <person name="De Beer W."/>
            <person name="Kaster A.-K."/>
            <person name="Vollmers J."/>
            <person name="Poulsen M."/>
            <person name="Beemelmanns C."/>
        </authorList>
    </citation>
    <scope>NUCLEOTIDE SEQUENCE [LARGE SCALE GENOMIC DNA]</scope>
    <source>
        <strain evidence="2 3">RB20</strain>
    </source>
</reference>
<evidence type="ECO:0000313" key="3">
    <source>
        <dbReference type="Proteomes" id="UP000438448"/>
    </source>
</evidence>
<organism evidence="2 3">
    <name type="scientific">Nocardia macrotermitis</name>
    <dbReference type="NCBI Taxonomy" id="2585198"/>
    <lineage>
        <taxon>Bacteria</taxon>
        <taxon>Bacillati</taxon>
        <taxon>Actinomycetota</taxon>
        <taxon>Actinomycetes</taxon>
        <taxon>Mycobacteriales</taxon>
        <taxon>Nocardiaceae</taxon>
        <taxon>Nocardia</taxon>
    </lineage>
</organism>
<evidence type="ECO:0000259" key="1">
    <source>
        <dbReference type="Pfam" id="PF01494"/>
    </source>
</evidence>
<keyword evidence="3" id="KW-1185">Reference proteome</keyword>
<dbReference type="OrthoDB" id="3356051at2"/>
<dbReference type="SUPFAM" id="SSF51905">
    <property type="entry name" value="FAD/NAD(P)-binding domain"/>
    <property type="match status" value="1"/>
</dbReference>
<gene>
    <name evidence="2" type="ORF">NRB20_09090</name>
</gene>
<proteinExistence type="predicted"/>
<dbReference type="AlphaFoldDB" id="A0A7K0CY19"/>
<comment type="caution">
    <text evidence="2">The sequence shown here is derived from an EMBL/GenBank/DDBJ whole genome shotgun (WGS) entry which is preliminary data.</text>
</comment>
<dbReference type="Proteomes" id="UP000438448">
    <property type="component" value="Unassembled WGS sequence"/>
</dbReference>
<dbReference type="PRINTS" id="PR00420">
    <property type="entry name" value="RNGMNOXGNASE"/>
</dbReference>
<dbReference type="InterPro" id="IPR002938">
    <property type="entry name" value="FAD-bd"/>
</dbReference>
<dbReference type="InterPro" id="IPR051704">
    <property type="entry name" value="FAD_aromatic-hydroxylase"/>
</dbReference>
<dbReference type="Gene3D" id="3.30.9.10">
    <property type="entry name" value="D-Amino Acid Oxidase, subunit A, domain 2"/>
    <property type="match status" value="1"/>
</dbReference>
<accession>A0A7K0CY19</accession>
<dbReference type="PANTHER" id="PTHR46865">
    <property type="entry name" value="OXIDOREDUCTASE-RELATED"/>
    <property type="match status" value="1"/>
</dbReference>
<name>A0A7K0CY19_9NOCA</name>
<dbReference type="PANTHER" id="PTHR46865:SF2">
    <property type="entry name" value="MONOOXYGENASE"/>
    <property type="match status" value="1"/>
</dbReference>
<dbReference type="RefSeq" id="WP_153407952.1">
    <property type="nucleotide sequence ID" value="NZ_WEGK01000002.1"/>
</dbReference>
<feature type="domain" description="FAD-binding" evidence="1">
    <location>
        <begin position="4"/>
        <end position="330"/>
    </location>
</feature>
<protein>
    <recommendedName>
        <fullName evidence="1">FAD-binding domain-containing protein</fullName>
    </recommendedName>
</protein>
<dbReference type="GO" id="GO:0071949">
    <property type="term" value="F:FAD binding"/>
    <property type="evidence" value="ECO:0007669"/>
    <property type="project" value="InterPro"/>
</dbReference>